<evidence type="ECO:0000256" key="1">
    <source>
        <dbReference type="ARBA" id="ARBA00008683"/>
    </source>
</evidence>
<sequence>MFFLIGFYLSPSNVQGSLSIIENPSCIGIKKSVELSFLQKEKSILFSFYNWGLGINYKKGIKILTSSIFLSNYFFGFGMGKIEDGTIFGTYIRPYEYLRFGMNLKLLDDGSILSDIGLSFYPFISNLLITISSYVKWNTEFGFSFIESYFEPLEGIGLKGIYDFREKKFSGGLTLSLNRLRFSGYGNVKDLNDNNIIYQASFFPYPSFIKESKRSIIYEISGDYPELSEISLLKEGKSFIKLLFELKEIRDSKDIKKIIFLIKRNSLGIAQAEEIRRIIEEISGTKETYGFTDYPSIKNLYLLTGCDSIIIPPSGEINLSGIVVEKTYIKGLLEKIGVEPQFLKIGKYKSAVEVFTMDSMSKFDREQIEAYVNTIIDVVIKGIADARKIDFGNFQKIVDTLGYLTPKEAENLNIVDTVMFLEDLKERTKIKKFYEEKKKKVPIFLPKIAILIIEGDIMQGKSVPKVPIMNEKIVGDETIVKIVEKIKNDKRIKGVIIRINSPGGDAFASLRIWNSLNSLKEKKPVLISFGDISASGGYLISSIGSKILSDKTTLTGSIGIFMGKFSMGGLYKKLGIKKDYVKWGEHADVFSDTRRFDEYELKRIEKILRENYEDFTSRVSKSRGIPVDSVEKLGEGRVWSGRDAKNIGLVDANGGLLDAIEEMKRILNIKGKVGILIYPQNIGIIDIIEKSLNPELRSFDENNLYYYEPLKIYVK</sequence>
<proteinExistence type="inferred from homology"/>
<dbReference type="InterPro" id="IPR047272">
    <property type="entry name" value="S49_SppA_C"/>
</dbReference>
<reference evidence="6" key="1">
    <citation type="journal article" date="2020" name="mSystems">
        <title>Genome- and Community-Level Interaction Insights into Carbon Utilization and Element Cycling Functions of Hydrothermarchaeota in Hydrothermal Sediment.</title>
        <authorList>
            <person name="Zhou Z."/>
            <person name="Liu Y."/>
            <person name="Xu W."/>
            <person name="Pan J."/>
            <person name="Luo Z.H."/>
            <person name="Li M."/>
        </authorList>
    </citation>
    <scope>NUCLEOTIDE SEQUENCE [LARGE SCALE GENOMIC DNA]</scope>
    <source>
        <strain evidence="6">SpSt-780</strain>
    </source>
</reference>
<dbReference type="CDD" id="cd07023">
    <property type="entry name" value="S49_Sppa_N_C"/>
    <property type="match status" value="1"/>
</dbReference>
<dbReference type="PANTHER" id="PTHR33209">
    <property type="entry name" value="PROTEASE 4"/>
    <property type="match status" value="1"/>
</dbReference>
<feature type="domain" description="Peptidase S49" evidence="5">
    <location>
        <begin position="519"/>
        <end position="667"/>
    </location>
</feature>
<feature type="domain" description="Peptidase S49" evidence="5">
    <location>
        <begin position="301"/>
        <end position="430"/>
    </location>
</feature>
<dbReference type="GO" id="GO:0008236">
    <property type="term" value="F:serine-type peptidase activity"/>
    <property type="evidence" value="ECO:0007669"/>
    <property type="project" value="UniProtKB-KW"/>
</dbReference>
<dbReference type="Pfam" id="PF01343">
    <property type="entry name" value="Peptidase_S49"/>
    <property type="match status" value="2"/>
</dbReference>
<dbReference type="GO" id="GO:0006508">
    <property type="term" value="P:proteolysis"/>
    <property type="evidence" value="ECO:0007669"/>
    <property type="project" value="UniProtKB-KW"/>
</dbReference>
<dbReference type="PANTHER" id="PTHR33209:SF1">
    <property type="entry name" value="PEPTIDASE S49 DOMAIN-CONTAINING PROTEIN"/>
    <property type="match status" value="1"/>
</dbReference>
<organism evidence="6">
    <name type="scientific">candidate division WOR-3 bacterium</name>
    <dbReference type="NCBI Taxonomy" id="2052148"/>
    <lineage>
        <taxon>Bacteria</taxon>
        <taxon>Bacteria division WOR-3</taxon>
    </lineage>
</organism>
<dbReference type="InterPro" id="IPR029045">
    <property type="entry name" value="ClpP/crotonase-like_dom_sf"/>
</dbReference>
<keyword evidence="2" id="KW-0645">Protease</keyword>
<protein>
    <submittedName>
        <fullName evidence="6">Signal peptide peptidase SppA</fullName>
    </submittedName>
</protein>
<dbReference type="AlphaFoldDB" id="A0A7C4U804"/>
<keyword evidence="3" id="KW-0378">Hydrolase</keyword>
<accession>A0A7C4U804</accession>
<evidence type="ECO:0000259" key="5">
    <source>
        <dbReference type="Pfam" id="PF01343"/>
    </source>
</evidence>
<evidence type="ECO:0000256" key="2">
    <source>
        <dbReference type="ARBA" id="ARBA00022670"/>
    </source>
</evidence>
<dbReference type="InterPro" id="IPR004635">
    <property type="entry name" value="Pept_S49_SppA"/>
</dbReference>
<comment type="caution">
    <text evidence="6">The sequence shown here is derived from an EMBL/GenBank/DDBJ whole genome shotgun (WGS) entry which is preliminary data.</text>
</comment>
<gene>
    <name evidence="6" type="primary">sppA</name>
    <name evidence="6" type="ORF">ENV67_04370</name>
</gene>
<keyword evidence="4" id="KW-0720">Serine protease</keyword>
<evidence type="ECO:0000256" key="3">
    <source>
        <dbReference type="ARBA" id="ARBA00022801"/>
    </source>
</evidence>
<comment type="similarity">
    <text evidence="1">Belongs to the peptidase S49 family.</text>
</comment>
<name>A0A7C4U804_UNCW3</name>
<dbReference type="NCBIfam" id="TIGR00706">
    <property type="entry name" value="SppA_dom"/>
    <property type="match status" value="1"/>
</dbReference>
<evidence type="ECO:0000256" key="4">
    <source>
        <dbReference type="ARBA" id="ARBA00022825"/>
    </source>
</evidence>
<dbReference type="SUPFAM" id="SSF52096">
    <property type="entry name" value="ClpP/crotonase"/>
    <property type="match status" value="2"/>
</dbReference>
<evidence type="ECO:0000313" key="6">
    <source>
        <dbReference type="EMBL" id="HGW91759.1"/>
    </source>
</evidence>
<dbReference type="Gene3D" id="6.20.330.10">
    <property type="match status" value="1"/>
</dbReference>
<dbReference type="EMBL" id="DTHG01000055">
    <property type="protein sequence ID" value="HGW91759.1"/>
    <property type="molecule type" value="Genomic_DNA"/>
</dbReference>
<dbReference type="Gene3D" id="3.90.226.10">
    <property type="entry name" value="2-enoyl-CoA Hydratase, Chain A, domain 1"/>
    <property type="match status" value="2"/>
</dbReference>
<dbReference type="InterPro" id="IPR002142">
    <property type="entry name" value="Peptidase_S49"/>
</dbReference>